<dbReference type="GO" id="GO:0033539">
    <property type="term" value="P:fatty acid beta-oxidation using acyl-CoA dehydrogenase"/>
    <property type="evidence" value="ECO:0007669"/>
    <property type="project" value="TreeGrafter"/>
</dbReference>
<dbReference type="EMBL" id="CVMT01000012">
    <property type="protein sequence ID" value="CRG92390.1"/>
    <property type="molecule type" value="Genomic_DNA"/>
</dbReference>
<dbReference type="Pfam" id="PF00173">
    <property type="entry name" value="Cyt-b5"/>
    <property type="match status" value="1"/>
</dbReference>
<dbReference type="PROSITE" id="PS00072">
    <property type="entry name" value="ACYL_COA_DH_1"/>
    <property type="match status" value="1"/>
</dbReference>
<dbReference type="Gene3D" id="1.10.540.10">
    <property type="entry name" value="Acyl-CoA dehydrogenase/oxidase, N-terminal domain"/>
    <property type="match status" value="1"/>
</dbReference>
<dbReference type="InterPro" id="IPR050741">
    <property type="entry name" value="Acyl-CoA_dehydrogenase"/>
</dbReference>
<dbReference type="GO" id="GO:0003995">
    <property type="term" value="F:acyl-CoA dehydrogenase activity"/>
    <property type="evidence" value="ECO:0007669"/>
    <property type="project" value="InterPro"/>
</dbReference>
<name>A0A0U1MBL7_TALIS</name>
<dbReference type="InterPro" id="IPR006089">
    <property type="entry name" value="Acyl-CoA_DH_CS"/>
</dbReference>
<dbReference type="GO" id="GO:0005737">
    <property type="term" value="C:cytoplasm"/>
    <property type="evidence" value="ECO:0007669"/>
    <property type="project" value="TreeGrafter"/>
</dbReference>
<dbReference type="InterPro" id="IPR013786">
    <property type="entry name" value="AcylCoA_DH/ox_N"/>
</dbReference>
<dbReference type="OrthoDB" id="2588832at2759"/>
<evidence type="ECO:0000256" key="6">
    <source>
        <dbReference type="ARBA" id="ARBA00022827"/>
    </source>
</evidence>
<dbReference type="InterPro" id="IPR036400">
    <property type="entry name" value="Cyt_B5-like_heme/steroid_sf"/>
</dbReference>
<accession>A0A0U1MBL7</accession>
<evidence type="ECO:0000259" key="9">
    <source>
        <dbReference type="PROSITE" id="PS50255"/>
    </source>
</evidence>
<organism evidence="10 11">
    <name type="scientific">Talaromyces islandicus</name>
    <name type="common">Penicillium islandicum</name>
    <dbReference type="NCBI Taxonomy" id="28573"/>
    <lineage>
        <taxon>Eukaryota</taxon>
        <taxon>Fungi</taxon>
        <taxon>Dikarya</taxon>
        <taxon>Ascomycota</taxon>
        <taxon>Pezizomycotina</taxon>
        <taxon>Eurotiomycetes</taxon>
        <taxon>Eurotiomycetidae</taxon>
        <taxon>Eurotiales</taxon>
        <taxon>Trichocomaceae</taxon>
        <taxon>Talaromyces</taxon>
        <taxon>Talaromyces sect. Islandici</taxon>
    </lineage>
</organism>
<reference evidence="10 11" key="1">
    <citation type="submission" date="2015-04" db="EMBL/GenBank/DDBJ databases">
        <authorList>
            <person name="Syromyatnikov M.Y."/>
            <person name="Popov V.N."/>
        </authorList>
    </citation>
    <scope>NUCLEOTIDE SEQUENCE [LARGE SCALE GENOMIC DNA]</scope>
    <source>
        <strain evidence="10">WF-38-12</strain>
    </source>
</reference>
<evidence type="ECO:0000256" key="3">
    <source>
        <dbReference type="ARBA" id="ARBA00022617"/>
    </source>
</evidence>
<keyword evidence="5" id="KW-0479">Metal-binding</keyword>
<dbReference type="Gene3D" id="3.10.120.10">
    <property type="entry name" value="Cytochrome b5-like heme/steroid binding domain"/>
    <property type="match status" value="1"/>
</dbReference>
<evidence type="ECO:0000256" key="7">
    <source>
        <dbReference type="ARBA" id="ARBA00023002"/>
    </source>
</evidence>
<dbReference type="InterPro" id="IPR006091">
    <property type="entry name" value="Acyl-CoA_Oxase/DH_mid-dom"/>
</dbReference>
<dbReference type="Pfam" id="PF00441">
    <property type="entry name" value="Acyl-CoA_dh_1"/>
    <property type="match status" value="1"/>
</dbReference>
<evidence type="ECO:0000313" key="10">
    <source>
        <dbReference type="EMBL" id="CRG92390.1"/>
    </source>
</evidence>
<dbReference type="InterPro" id="IPR009075">
    <property type="entry name" value="AcylCo_DH/oxidase_C"/>
</dbReference>
<sequence length="512" mass="56964">MPHSALKRADVAKHNTAEDCWVIIDHKVYDLTDFIDAHPGGSVVLAQAAGKDATVDFYQLHRQEVLTKYKDLCVGTLEGEKPEVIEQKPGDPSPVPYAEPLWLRPEFTSPYFKESHHRLQKAFREFTDKYITPEAQEKEKDGTYISQALIDRMAETNILAMRLGPGEHLHNRKLLGGAVDGKEFDAFHDMIAAQELARTGARGFSDGNMAGMAISLTAVKQWLKNKPLRDQLMDEVLSGKKKMCLAVTEAFAGSDVAGLRTTAEKTPDGKHYIVNGTKKWITNGMFADYFVTACRTKKGFSVLLIPRDDNVDTTQIKTSYSTAAATAYVQFENVKVPVENLLGEEDKGFVVVMSNFNHERYMMAAGVIRFSRLIVEECLKWCNQRIVFKKPLIEQPAIRQKLAKMISLVESNQAWLESITYQMCQMTYTQQAKHLAGPIALLKSHSTQAAGEIASAATNIFGGRGLTQSGMGKVIENFNRGYKFDAILGGTEEILADLGVRQAIKSFPKAML</sequence>
<dbReference type="SMART" id="SM01117">
    <property type="entry name" value="Cyt-b5"/>
    <property type="match status" value="1"/>
</dbReference>
<dbReference type="InterPro" id="IPR009100">
    <property type="entry name" value="AcylCoA_DH/oxidase_NM_dom_sf"/>
</dbReference>
<dbReference type="SUPFAM" id="SSF55856">
    <property type="entry name" value="Cytochrome b5-like heme/steroid binding domain"/>
    <property type="match status" value="1"/>
</dbReference>
<evidence type="ECO:0000313" key="11">
    <source>
        <dbReference type="Proteomes" id="UP000054383"/>
    </source>
</evidence>
<dbReference type="GO" id="GO:0046872">
    <property type="term" value="F:metal ion binding"/>
    <property type="evidence" value="ECO:0007669"/>
    <property type="project" value="UniProtKB-KW"/>
</dbReference>
<dbReference type="Gene3D" id="2.40.110.10">
    <property type="entry name" value="Butyryl-CoA Dehydrogenase, subunit A, domain 2"/>
    <property type="match status" value="1"/>
</dbReference>
<keyword evidence="6" id="KW-0274">FAD</keyword>
<dbReference type="PANTHER" id="PTHR48083">
    <property type="entry name" value="MEDIUM-CHAIN SPECIFIC ACYL-COA DEHYDROGENASE, MITOCHONDRIAL-RELATED"/>
    <property type="match status" value="1"/>
</dbReference>
<proteinExistence type="inferred from homology"/>
<dbReference type="PANTHER" id="PTHR48083:SF28">
    <property type="entry name" value="ACYL-COA DEHYDROGENASE FAMILY PROTEIN (AFU_ORTHOLOGUE AFUA_6G10880)-RELATED"/>
    <property type="match status" value="1"/>
</dbReference>
<comment type="cofactor">
    <cofactor evidence="1">
        <name>FAD</name>
        <dbReference type="ChEBI" id="CHEBI:57692"/>
    </cofactor>
</comment>
<protein>
    <recommendedName>
        <fullName evidence="9">Cytochrome b5 heme-binding domain-containing protein</fullName>
    </recommendedName>
</protein>
<dbReference type="Pfam" id="PF02770">
    <property type="entry name" value="Acyl-CoA_dh_M"/>
    <property type="match status" value="1"/>
</dbReference>
<evidence type="ECO:0000256" key="5">
    <source>
        <dbReference type="ARBA" id="ARBA00022723"/>
    </source>
</evidence>
<dbReference type="Proteomes" id="UP000054383">
    <property type="component" value="Unassembled WGS sequence"/>
</dbReference>
<evidence type="ECO:0000256" key="1">
    <source>
        <dbReference type="ARBA" id="ARBA00001974"/>
    </source>
</evidence>
<dbReference type="InterPro" id="IPR018506">
    <property type="entry name" value="Cyt_B5_heme-BS"/>
</dbReference>
<evidence type="ECO:0000256" key="8">
    <source>
        <dbReference type="ARBA" id="ARBA00023004"/>
    </source>
</evidence>
<dbReference type="InterPro" id="IPR036250">
    <property type="entry name" value="AcylCo_DH-like_C"/>
</dbReference>
<comment type="similarity">
    <text evidence="2">Belongs to the acyl-CoA dehydrogenase family.</text>
</comment>
<dbReference type="GO" id="GO:0020037">
    <property type="term" value="F:heme binding"/>
    <property type="evidence" value="ECO:0007669"/>
    <property type="project" value="InterPro"/>
</dbReference>
<dbReference type="InterPro" id="IPR001199">
    <property type="entry name" value="Cyt_B5-like_heme/steroid-bd"/>
</dbReference>
<dbReference type="InterPro" id="IPR037069">
    <property type="entry name" value="AcylCoA_DH/ox_N_sf"/>
</dbReference>
<dbReference type="PROSITE" id="PS00191">
    <property type="entry name" value="CYTOCHROME_B5_1"/>
    <property type="match status" value="1"/>
</dbReference>
<keyword evidence="7" id="KW-0560">Oxidoreductase</keyword>
<dbReference type="InterPro" id="IPR046373">
    <property type="entry name" value="Acyl-CoA_Oxase/DH_mid-dom_sf"/>
</dbReference>
<keyword evidence="8" id="KW-0408">Iron</keyword>
<dbReference type="AlphaFoldDB" id="A0A0U1MBL7"/>
<keyword evidence="4" id="KW-0285">Flavoprotein</keyword>
<dbReference type="Pfam" id="PF02771">
    <property type="entry name" value="Acyl-CoA_dh_N"/>
    <property type="match status" value="1"/>
</dbReference>
<dbReference type="Gene3D" id="1.20.140.10">
    <property type="entry name" value="Butyryl-CoA Dehydrogenase, subunit A, domain 3"/>
    <property type="match status" value="1"/>
</dbReference>
<gene>
    <name evidence="10" type="ORF">PISL3812_09449</name>
</gene>
<evidence type="ECO:0000256" key="2">
    <source>
        <dbReference type="ARBA" id="ARBA00009347"/>
    </source>
</evidence>
<keyword evidence="3" id="KW-0349">Heme</keyword>
<dbReference type="PROSITE" id="PS50255">
    <property type="entry name" value="CYTOCHROME_B5_2"/>
    <property type="match status" value="1"/>
</dbReference>
<keyword evidence="11" id="KW-1185">Reference proteome</keyword>
<evidence type="ECO:0000256" key="4">
    <source>
        <dbReference type="ARBA" id="ARBA00022630"/>
    </source>
</evidence>
<dbReference type="GO" id="GO:0050660">
    <property type="term" value="F:flavin adenine dinucleotide binding"/>
    <property type="evidence" value="ECO:0007669"/>
    <property type="project" value="InterPro"/>
</dbReference>
<dbReference type="STRING" id="28573.A0A0U1MBL7"/>
<dbReference type="OMA" id="EQPVMRQ"/>
<dbReference type="SUPFAM" id="SSF56645">
    <property type="entry name" value="Acyl-CoA dehydrogenase NM domain-like"/>
    <property type="match status" value="1"/>
</dbReference>
<dbReference type="SUPFAM" id="SSF47203">
    <property type="entry name" value="Acyl-CoA dehydrogenase C-terminal domain-like"/>
    <property type="match status" value="1"/>
</dbReference>
<feature type="domain" description="Cytochrome b5 heme-binding" evidence="9">
    <location>
        <begin position="3"/>
        <end position="78"/>
    </location>
</feature>